<accession>A0A1X7I014</accession>
<dbReference type="STRING" id="561061.SAMN05660862_0301"/>
<dbReference type="Proteomes" id="UP000192980">
    <property type="component" value="Unassembled WGS sequence"/>
</dbReference>
<name>A0A1X7I014_9SPHI</name>
<evidence type="ECO:0000313" key="1">
    <source>
        <dbReference type="EMBL" id="SMG07655.1"/>
    </source>
</evidence>
<dbReference type="AlphaFoldDB" id="A0A1X7I014"/>
<dbReference type="RefSeq" id="WP_144036475.1">
    <property type="nucleotide sequence ID" value="NZ_FXAU01000001.1"/>
</dbReference>
<protein>
    <submittedName>
        <fullName evidence="1">Uncharacterized protein</fullName>
    </submittedName>
</protein>
<sequence length="802" mass="84363">MRIILNGLRILFLACCLLLQLTTVVWAQNKMTKIKDGTIGGTSTEPFDGAILELESKAKGFLLPRMTTAERDAIPNARKINGLIIFNTTTNCINYWVEVTNNWLSLCGTPPPAVMTIPNCNNVKINGLLKEGVNLDASNYLEIPVSVSQPGTYDILASTDNGYYFSVSGTFPASGNYTLYLPGTGKPRRGYQPGEDGDKLKITMQGVVLTDCEPNLFVENAEVAYTLTCQSTSAQGLYMVGIPLTELNFISVAVNITQVGDWSMWTPEVNGYSFKGEGTFNSTGTQIVHLMGSGVPLSNDPTTDTFSVLTNSDASSGTTTCDVLINLQQVAYTIDCANAVVKGTYKQDVPLTLDNTIEIEIDVVKTGDITDIKATGPGGISFSSGPLALRALGKQKVVLQGSGTPTGTNDIMLTVLGTPTGGSTSCQVTVPVEAQPVNYTTTCNSIQAIGAYAPNVDMKPSNQIKLDVIVSYPGAWTISTQTENGVTFSGSGTFATTGQQTVYLNATGKGTTDGTFTYNITTNSATSSSCSVEIPFIYRKMNLLGYGGTAYTPIPGSSNYTASVIPKTTANFGPTGTVKMEGFNVFNSGSLSASALSTYINTNNIDIIVTGYGANITSATAAVLVDFIVNKKGVVIVQQQDDLSGLAALINGVAGGSVSLTKPGSKHYNISNLNDPIINGPFGDVRGKVFGGDRSDNYAFGNLSSSLVGLADHASAGTYALIRHTTLGLFVSGDGGAYVGGVTRGDSDSYPARINSSGAPVVNTAYTPNTYNSHIYANALAWAVKYVQENTLEAIDVAPGTD</sequence>
<evidence type="ECO:0000313" key="2">
    <source>
        <dbReference type="Proteomes" id="UP000192980"/>
    </source>
</evidence>
<dbReference type="EMBL" id="FXAU01000001">
    <property type="protein sequence ID" value="SMG07655.1"/>
    <property type="molecule type" value="Genomic_DNA"/>
</dbReference>
<reference evidence="1 2" key="1">
    <citation type="submission" date="2017-04" db="EMBL/GenBank/DDBJ databases">
        <authorList>
            <person name="Afonso C.L."/>
            <person name="Miller P.J."/>
            <person name="Scott M.A."/>
            <person name="Spackman E."/>
            <person name="Goraichik I."/>
            <person name="Dimitrov K.M."/>
            <person name="Suarez D.L."/>
            <person name="Swayne D.E."/>
        </authorList>
    </citation>
    <scope>NUCLEOTIDE SEQUENCE [LARGE SCALE GENOMIC DNA]</scope>
    <source>
        <strain evidence="1 2">DSM 22418</strain>
    </source>
</reference>
<dbReference type="OrthoDB" id="1233056at2"/>
<gene>
    <name evidence="1" type="ORF">SAMN05660862_0301</name>
</gene>
<keyword evidence="2" id="KW-1185">Reference proteome</keyword>
<organism evidence="1 2">
    <name type="scientific">Sphingobacterium psychroaquaticum</name>
    <dbReference type="NCBI Taxonomy" id="561061"/>
    <lineage>
        <taxon>Bacteria</taxon>
        <taxon>Pseudomonadati</taxon>
        <taxon>Bacteroidota</taxon>
        <taxon>Sphingobacteriia</taxon>
        <taxon>Sphingobacteriales</taxon>
        <taxon>Sphingobacteriaceae</taxon>
        <taxon>Sphingobacterium</taxon>
    </lineage>
</organism>
<proteinExistence type="predicted"/>